<accession>A0A1G7A1R7</accession>
<evidence type="ECO:0000313" key="1">
    <source>
        <dbReference type="EMBL" id="SDE08888.1"/>
    </source>
</evidence>
<name>A0A1G7A1R7_PEPNI</name>
<proteinExistence type="predicted"/>
<dbReference type="EMBL" id="FNAF01000018">
    <property type="protein sequence ID" value="SDE08888.1"/>
    <property type="molecule type" value="Genomic_DNA"/>
</dbReference>
<keyword evidence="2" id="KW-1185">Reference proteome</keyword>
<dbReference type="STRING" id="2741.SAMN04489866_1183"/>
<sequence>MKKFLKGIVLIKGLPILLRKGFKLVGCLVALVAGYRLSKRYNLTDHLPMPGQVRQLLSRK</sequence>
<dbReference type="Proteomes" id="UP000198995">
    <property type="component" value="Unassembled WGS sequence"/>
</dbReference>
<dbReference type="AlphaFoldDB" id="A0A1G7A1R7"/>
<reference evidence="1 2" key="1">
    <citation type="submission" date="2016-10" db="EMBL/GenBank/DDBJ databases">
        <authorList>
            <person name="de Groot N.N."/>
        </authorList>
    </citation>
    <scope>NUCLEOTIDE SEQUENCE [LARGE SCALE GENOMIC DNA]</scope>
    <source>
        <strain evidence="1 2">DSM 20475</strain>
    </source>
</reference>
<protein>
    <submittedName>
        <fullName evidence="1">Uncharacterized protein</fullName>
    </submittedName>
</protein>
<gene>
    <name evidence="1" type="ORF">SAMN04489866_1183</name>
</gene>
<organism evidence="1 2">
    <name type="scientific">Peptococcus niger</name>
    <dbReference type="NCBI Taxonomy" id="2741"/>
    <lineage>
        <taxon>Bacteria</taxon>
        <taxon>Bacillati</taxon>
        <taxon>Bacillota</taxon>
        <taxon>Clostridia</taxon>
        <taxon>Eubacteriales</taxon>
        <taxon>Peptococcaceae</taxon>
        <taxon>Peptococcus</taxon>
    </lineage>
</organism>
<evidence type="ECO:0000313" key="2">
    <source>
        <dbReference type="Proteomes" id="UP000198995"/>
    </source>
</evidence>